<feature type="transmembrane region" description="Helical" evidence="6">
    <location>
        <begin position="684"/>
        <end position="703"/>
    </location>
</feature>
<organism evidence="9 10">
    <name type="scientific">Dyadobacter psychrotolerans</name>
    <dbReference type="NCBI Taxonomy" id="2541721"/>
    <lineage>
        <taxon>Bacteria</taxon>
        <taxon>Pseudomonadati</taxon>
        <taxon>Bacteroidota</taxon>
        <taxon>Cytophagia</taxon>
        <taxon>Cytophagales</taxon>
        <taxon>Spirosomataceae</taxon>
        <taxon>Dyadobacter</taxon>
    </lineage>
</organism>
<feature type="transmembrane region" description="Helical" evidence="6">
    <location>
        <begin position="375"/>
        <end position="398"/>
    </location>
</feature>
<feature type="transmembrane region" description="Helical" evidence="6">
    <location>
        <begin position="431"/>
        <end position="449"/>
    </location>
</feature>
<feature type="domain" description="ABC3 transporter permease C-terminal" evidence="7">
    <location>
        <begin position="293"/>
        <end position="406"/>
    </location>
</feature>
<keyword evidence="4 6" id="KW-1133">Transmembrane helix</keyword>
<dbReference type="AlphaFoldDB" id="A0A4R5DXB2"/>
<dbReference type="InterPro" id="IPR050250">
    <property type="entry name" value="Macrolide_Exporter_MacB"/>
</dbReference>
<evidence type="ECO:0000256" key="6">
    <source>
        <dbReference type="SAM" id="Phobius"/>
    </source>
</evidence>
<evidence type="ECO:0000256" key="5">
    <source>
        <dbReference type="ARBA" id="ARBA00023136"/>
    </source>
</evidence>
<evidence type="ECO:0000259" key="8">
    <source>
        <dbReference type="Pfam" id="PF12704"/>
    </source>
</evidence>
<feature type="transmembrane region" description="Helical" evidence="6">
    <location>
        <begin position="20"/>
        <end position="41"/>
    </location>
</feature>
<dbReference type="PROSITE" id="PS51257">
    <property type="entry name" value="PROKAR_LIPOPROTEIN"/>
    <property type="match status" value="1"/>
</dbReference>
<dbReference type="InterPro" id="IPR003838">
    <property type="entry name" value="ABC3_permease_C"/>
</dbReference>
<dbReference type="EMBL" id="SMFL01000001">
    <property type="protein sequence ID" value="TDE18557.1"/>
    <property type="molecule type" value="Genomic_DNA"/>
</dbReference>
<name>A0A4R5DXB2_9BACT</name>
<dbReference type="Proteomes" id="UP000294850">
    <property type="component" value="Unassembled WGS sequence"/>
</dbReference>
<dbReference type="InterPro" id="IPR025857">
    <property type="entry name" value="MacB_PCD"/>
</dbReference>
<feature type="transmembrane region" description="Helical" evidence="6">
    <location>
        <begin position="739"/>
        <end position="755"/>
    </location>
</feature>
<evidence type="ECO:0000313" key="10">
    <source>
        <dbReference type="Proteomes" id="UP000294850"/>
    </source>
</evidence>
<keyword evidence="3 6" id="KW-0812">Transmembrane</keyword>
<gene>
    <name evidence="9" type="ORF">E0F88_03195</name>
</gene>
<comment type="caution">
    <text evidence="9">The sequence shown here is derived from an EMBL/GenBank/DDBJ whole genome shotgun (WGS) entry which is preliminary data.</text>
</comment>
<feature type="transmembrane region" description="Helical" evidence="6">
    <location>
        <begin position="770"/>
        <end position="790"/>
    </location>
</feature>
<proteinExistence type="predicted"/>
<dbReference type="PANTHER" id="PTHR30572:SF18">
    <property type="entry name" value="ABC-TYPE MACROLIDE FAMILY EXPORT SYSTEM PERMEASE COMPONENT 2"/>
    <property type="match status" value="1"/>
</dbReference>
<comment type="subcellular location">
    <subcellularLocation>
        <location evidence="1">Cell membrane</location>
        <topology evidence="1">Multi-pass membrane protein</topology>
    </subcellularLocation>
</comment>
<evidence type="ECO:0000256" key="1">
    <source>
        <dbReference type="ARBA" id="ARBA00004651"/>
    </source>
</evidence>
<evidence type="ECO:0000256" key="2">
    <source>
        <dbReference type="ARBA" id="ARBA00022475"/>
    </source>
</evidence>
<dbReference type="OrthoDB" id="5933722at2"/>
<dbReference type="Pfam" id="PF02687">
    <property type="entry name" value="FtsX"/>
    <property type="match status" value="2"/>
</dbReference>
<sequence length="807" mass="91301">MLKNYFKTTFRYLNRNRLFTSLNVIGLSVGISACWIICRIISYEFSYDIKQPHSERIFRVVSRFKSEGNESGNGGVPAPLAFSVKQQVPGIAMSVPIWENWKQSVKIPDGKTFDSPENLMSTTKEYFKMVPYQWLAGDAGHALEAPGQLVITKSRAEKYFPNISPINVLGKTILYEDSIPMQISGVVADLDYPNSFVGQEFSTLILPKEIESRWGGVNSNNMMYVTLLPNASSHKVLKQLNAFSTEKGAEGMKKYKFERWHTLIPMKEVHFSPEYNDRSHKASKKVLYGLTGIAAFLLILACINYINLTTAQVPQRAKEVGIRKTLGSSRWHLIRQFLSETLAISILALGLSYLLSLWALNSFKDLIPEGFGGYINYWQISAFLIVLVLAVTLFSGVYPGWLITRVQAASIMRSSATIQVGKNSFSLRKSLIVFQFVVAQLFIVGTLVVREQLHYLMNKDLGFDREAVVMVQVPWWKLRNNPAYKDRQFTMQQELEKQPGIEMVALGDPPMNQSFSSNTFIYKEPGGKVNERNLYRKHLDTTLLGLYKIKLLAGRNIAYSDTVREYMLNETAVKELGFKSPQDAVGKYVKEMEGTLIPVVGVVKDFHIGSFYQKIEPVILLSDKSNLTTLNIKLSSSDPAQWEAALKRTNVIWDKMYPAQPFKYEFYDSTLDEIYKDERNMSRIINLATAVAIVISCLGLFGLSTLTTYQRIKEIGIRKVLGATVTNIVALLSKDFVKLVLIAIIIASPVAWYFMDKWLQDFVYKIDIEWWMFALAGVAAIVIALLTVSFQSIRAALMNPVKTLKSE</sequence>
<dbReference type="RefSeq" id="WP_131956578.1">
    <property type="nucleotide sequence ID" value="NZ_SMFL01000001.1"/>
</dbReference>
<evidence type="ECO:0000256" key="3">
    <source>
        <dbReference type="ARBA" id="ARBA00022692"/>
    </source>
</evidence>
<accession>A0A4R5DXB2</accession>
<dbReference type="PANTHER" id="PTHR30572">
    <property type="entry name" value="MEMBRANE COMPONENT OF TRANSPORTER-RELATED"/>
    <property type="match status" value="1"/>
</dbReference>
<reference evidence="9 10" key="1">
    <citation type="submission" date="2019-03" db="EMBL/GenBank/DDBJ databases">
        <title>Dyadobacter AR-3-6 sp. nov., isolated from arctic soil.</title>
        <authorList>
            <person name="Chaudhary D.K."/>
        </authorList>
    </citation>
    <scope>NUCLEOTIDE SEQUENCE [LARGE SCALE GENOMIC DNA]</scope>
    <source>
        <strain evidence="9 10">AR-3-6</strain>
    </source>
</reference>
<feature type="transmembrane region" description="Helical" evidence="6">
    <location>
        <begin position="286"/>
        <end position="306"/>
    </location>
</feature>
<dbReference type="GO" id="GO:0005886">
    <property type="term" value="C:plasma membrane"/>
    <property type="evidence" value="ECO:0007669"/>
    <property type="project" value="UniProtKB-SubCell"/>
</dbReference>
<keyword evidence="2" id="KW-1003">Cell membrane</keyword>
<dbReference type="Pfam" id="PF12704">
    <property type="entry name" value="MacB_PCD"/>
    <property type="match status" value="1"/>
</dbReference>
<feature type="transmembrane region" description="Helical" evidence="6">
    <location>
        <begin position="342"/>
        <end position="363"/>
    </location>
</feature>
<keyword evidence="5 6" id="KW-0472">Membrane</keyword>
<evidence type="ECO:0000256" key="4">
    <source>
        <dbReference type="ARBA" id="ARBA00022989"/>
    </source>
</evidence>
<feature type="domain" description="MacB-like periplasmic core" evidence="8">
    <location>
        <begin position="20"/>
        <end position="242"/>
    </location>
</feature>
<keyword evidence="10" id="KW-1185">Reference proteome</keyword>
<protein>
    <submittedName>
        <fullName evidence="9">ABC transporter permease</fullName>
    </submittedName>
</protein>
<feature type="domain" description="ABC3 transporter permease C-terminal" evidence="7">
    <location>
        <begin position="687"/>
        <end position="800"/>
    </location>
</feature>
<dbReference type="GO" id="GO:0022857">
    <property type="term" value="F:transmembrane transporter activity"/>
    <property type="evidence" value="ECO:0007669"/>
    <property type="project" value="TreeGrafter"/>
</dbReference>
<evidence type="ECO:0000259" key="7">
    <source>
        <dbReference type="Pfam" id="PF02687"/>
    </source>
</evidence>
<evidence type="ECO:0000313" key="9">
    <source>
        <dbReference type="EMBL" id="TDE18557.1"/>
    </source>
</evidence>